<dbReference type="Pfam" id="PF19077">
    <property type="entry name" value="Big_13"/>
    <property type="match status" value="1"/>
</dbReference>
<evidence type="ECO:0000256" key="1">
    <source>
        <dbReference type="SAM" id="MobiDB-lite"/>
    </source>
</evidence>
<keyword evidence="4" id="KW-1185">Reference proteome</keyword>
<proteinExistence type="predicted"/>
<dbReference type="RefSeq" id="WP_145275149.1">
    <property type="nucleotide sequence ID" value="NZ_CP036426.1"/>
</dbReference>
<evidence type="ECO:0000313" key="3">
    <source>
        <dbReference type="EMBL" id="QDV37396.1"/>
    </source>
</evidence>
<dbReference type="InterPro" id="IPR044016">
    <property type="entry name" value="Big_13"/>
</dbReference>
<feature type="region of interest" description="Disordered" evidence="1">
    <location>
        <begin position="1"/>
        <end position="21"/>
    </location>
</feature>
<dbReference type="EMBL" id="CP036426">
    <property type="protein sequence ID" value="QDV37396.1"/>
    <property type="molecule type" value="Genomic_DNA"/>
</dbReference>
<feature type="domain" description="Bacterial Ig-like" evidence="2">
    <location>
        <begin position="437"/>
        <end position="514"/>
    </location>
</feature>
<evidence type="ECO:0000259" key="2">
    <source>
        <dbReference type="Pfam" id="PF19077"/>
    </source>
</evidence>
<accession>A0A518H9I6</accession>
<gene>
    <name evidence="3" type="ORF">ElP_53350</name>
</gene>
<name>A0A518H9I6_9BACT</name>
<protein>
    <recommendedName>
        <fullName evidence="2">Bacterial Ig-like domain-containing protein</fullName>
    </recommendedName>
</protein>
<reference evidence="3 4" key="1">
    <citation type="submission" date="2019-02" db="EMBL/GenBank/DDBJ databases">
        <title>Deep-cultivation of Planctomycetes and their phenomic and genomic characterization uncovers novel biology.</title>
        <authorList>
            <person name="Wiegand S."/>
            <person name="Jogler M."/>
            <person name="Boedeker C."/>
            <person name="Pinto D."/>
            <person name="Vollmers J."/>
            <person name="Rivas-Marin E."/>
            <person name="Kohn T."/>
            <person name="Peeters S.H."/>
            <person name="Heuer A."/>
            <person name="Rast P."/>
            <person name="Oberbeckmann S."/>
            <person name="Bunk B."/>
            <person name="Jeske O."/>
            <person name="Meyerdierks A."/>
            <person name="Storesund J.E."/>
            <person name="Kallscheuer N."/>
            <person name="Luecker S."/>
            <person name="Lage O.M."/>
            <person name="Pohl T."/>
            <person name="Merkel B.J."/>
            <person name="Hornburger P."/>
            <person name="Mueller R.-W."/>
            <person name="Bruemmer F."/>
            <person name="Labrenz M."/>
            <person name="Spormann A.M."/>
            <person name="Op den Camp H."/>
            <person name="Overmann J."/>
            <person name="Amann R."/>
            <person name="Jetten M.S.M."/>
            <person name="Mascher T."/>
            <person name="Medema M.H."/>
            <person name="Devos D.P."/>
            <person name="Kaster A.-K."/>
            <person name="Ovreas L."/>
            <person name="Rohde M."/>
            <person name="Galperin M.Y."/>
            <person name="Jogler C."/>
        </authorList>
    </citation>
    <scope>NUCLEOTIDE SEQUENCE [LARGE SCALE GENOMIC DNA]</scope>
    <source>
        <strain evidence="3 4">ElP</strain>
    </source>
</reference>
<dbReference type="KEGG" id="tpla:ElP_53350"/>
<dbReference type="OrthoDB" id="292122at2"/>
<dbReference type="AlphaFoldDB" id="A0A518H9I6"/>
<sequence>MESDTPRSTRRRRPGGPGRVRPAFERLERRELFAVEVLGISAIEGVELTLPVATFQPGDVQGTVDQLRAVIRWGDGQASPGRIARSGTPGEIAVIGDHVYAVQGQYPVAVTVLGAGMSQASGRGSATVEDAPLVATGTAITPVVGRPFDGVVASFVDAYPGLDAGAYLATIAWGDGTTSAGTIAAAPAGGFNVLGAHTYDAMGPNQAVVTVTRSLDGQSDDATTSVVVVEPALTAFGTTITPVVDQLFSGVVARFDDAGAAADPGEFVATIAWGDGATSTGQVVAEPSGQYAVIGAHTYETTGAFDVTVTIARAATGQSDQAMTDAVVVERGLTAQGTTITPLAGRPFEGIVASFVAVPPASAGEFTATIAWGDGTTSAGRIAAAPEPGRFLVVGSHTYPSPGAADVVVTVARSASNQMATATTNAVISVAMRAFSGALDPLSDSGRPGDNITFINEPVLRGTGEPFSIVQLFARPEGLSDRFPIGDTLVAQDGTWTLVAGPLPDGAYVLSATVLPTEGFPMEVLPLLPGGPLVIDTLRPRVVGLTPTDRRSGRLAVSFRDESSGMEVGTLLDPAHYAMLGAPPWRAFPAGIALRPTAAVLPTDPVVIDIDPGPGRRRSLGLRIVPGGITDVAGNPLDGPSHGGPVVVSLGAFGPRRRPRRAW</sequence>
<evidence type="ECO:0000313" key="4">
    <source>
        <dbReference type="Proteomes" id="UP000317835"/>
    </source>
</evidence>
<organism evidence="3 4">
    <name type="scientific">Tautonia plasticadhaerens</name>
    <dbReference type="NCBI Taxonomy" id="2527974"/>
    <lineage>
        <taxon>Bacteria</taxon>
        <taxon>Pseudomonadati</taxon>
        <taxon>Planctomycetota</taxon>
        <taxon>Planctomycetia</taxon>
        <taxon>Isosphaerales</taxon>
        <taxon>Isosphaeraceae</taxon>
        <taxon>Tautonia</taxon>
    </lineage>
</organism>
<dbReference type="Proteomes" id="UP000317835">
    <property type="component" value="Chromosome"/>
</dbReference>